<dbReference type="AlphaFoldDB" id="A0A517ZDE8"/>
<evidence type="ECO:0000313" key="2">
    <source>
        <dbReference type="EMBL" id="QDU40513.1"/>
    </source>
</evidence>
<organism evidence="2 3">
    <name type="scientific">Maioricimonas rarisocia</name>
    <dbReference type="NCBI Taxonomy" id="2528026"/>
    <lineage>
        <taxon>Bacteria</taxon>
        <taxon>Pseudomonadati</taxon>
        <taxon>Planctomycetota</taxon>
        <taxon>Planctomycetia</taxon>
        <taxon>Planctomycetales</taxon>
        <taxon>Planctomycetaceae</taxon>
        <taxon>Maioricimonas</taxon>
    </lineage>
</organism>
<dbReference type="Proteomes" id="UP000320496">
    <property type="component" value="Chromosome"/>
</dbReference>
<dbReference type="KEGG" id="mri:Mal4_48710"/>
<dbReference type="RefSeq" id="WP_145371800.1">
    <property type="nucleotide sequence ID" value="NZ_CP036275.1"/>
</dbReference>
<dbReference type="Pfam" id="PF18480">
    <property type="entry name" value="DUF5615"/>
    <property type="match status" value="1"/>
</dbReference>
<evidence type="ECO:0000313" key="3">
    <source>
        <dbReference type="Proteomes" id="UP000320496"/>
    </source>
</evidence>
<reference evidence="2 3" key="1">
    <citation type="submission" date="2019-02" db="EMBL/GenBank/DDBJ databases">
        <title>Deep-cultivation of Planctomycetes and their phenomic and genomic characterization uncovers novel biology.</title>
        <authorList>
            <person name="Wiegand S."/>
            <person name="Jogler M."/>
            <person name="Boedeker C."/>
            <person name="Pinto D."/>
            <person name="Vollmers J."/>
            <person name="Rivas-Marin E."/>
            <person name="Kohn T."/>
            <person name="Peeters S.H."/>
            <person name="Heuer A."/>
            <person name="Rast P."/>
            <person name="Oberbeckmann S."/>
            <person name="Bunk B."/>
            <person name="Jeske O."/>
            <person name="Meyerdierks A."/>
            <person name="Storesund J.E."/>
            <person name="Kallscheuer N."/>
            <person name="Luecker S."/>
            <person name="Lage O.M."/>
            <person name="Pohl T."/>
            <person name="Merkel B.J."/>
            <person name="Hornburger P."/>
            <person name="Mueller R.-W."/>
            <person name="Bruemmer F."/>
            <person name="Labrenz M."/>
            <person name="Spormann A.M."/>
            <person name="Op den Camp H."/>
            <person name="Overmann J."/>
            <person name="Amann R."/>
            <person name="Jetten M.S.M."/>
            <person name="Mascher T."/>
            <person name="Medema M.H."/>
            <person name="Devos D.P."/>
            <person name="Kaster A.-K."/>
            <person name="Ovreas L."/>
            <person name="Rohde M."/>
            <person name="Galperin M.Y."/>
            <person name="Jogler C."/>
        </authorList>
    </citation>
    <scope>NUCLEOTIDE SEQUENCE [LARGE SCALE GENOMIC DNA]</scope>
    <source>
        <strain evidence="2 3">Mal4</strain>
    </source>
</reference>
<dbReference type="OrthoDB" id="9806751at2"/>
<name>A0A517ZDE8_9PLAN</name>
<keyword evidence="3" id="KW-1185">Reference proteome</keyword>
<sequence>MPSFLANENIPRAATMAARAAGIDIAWFLEEKPGSSDEDVLREAAGRSQIPVTFDKDFGELAFRGGKDVVTGILLLRPKLRSPDHVARFLTNVPQQPISWQGHFVVADGSHLRQVPLL</sequence>
<feature type="domain" description="DUF5615" evidence="1">
    <location>
        <begin position="4"/>
        <end position="107"/>
    </location>
</feature>
<dbReference type="EMBL" id="CP036275">
    <property type="protein sequence ID" value="QDU40513.1"/>
    <property type="molecule type" value="Genomic_DNA"/>
</dbReference>
<accession>A0A517ZDE8</accession>
<gene>
    <name evidence="2" type="ORF">Mal4_48710</name>
</gene>
<proteinExistence type="predicted"/>
<protein>
    <recommendedName>
        <fullName evidence="1">DUF5615 domain-containing protein</fullName>
    </recommendedName>
</protein>
<dbReference type="InterPro" id="IPR041049">
    <property type="entry name" value="DUF5615"/>
</dbReference>
<evidence type="ECO:0000259" key="1">
    <source>
        <dbReference type="Pfam" id="PF18480"/>
    </source>
</evidence>